<proteinExistence type="predicted"/>
<evidence type="ECO:0000256" key="1">
    <source>
        <dbReference type="SAM" id="Coils"/>
    </source>
</evidence>
<evidence type="ECO:0000256" key="2">
    <source>
        <dbReference type="SAM" id="MobiDB-lite"/>
    </source>
</evidence>
<reference evidence="3" key="2">
    <citation type="journal article" date="2023" name="IMA Fungus">
        <title>Comparative genomic study of the Penicillium genus elucidates a diverse pangenome and 15 lateral gene transfer events.</title>
        <authorList>
            <person name="Petersen C."/>
            <person name="Sorensen T."/>
            <person name="Nielsen M.R."/>
            <person name="Sondergaard T.E."/>
            <person name="Sorensen J.L."/>
            <person name="Fitzpatrick D.A."/>
            <person name="Frisvad J.C."/>
            <person name="Nielsen K.L."/>
        </authorList>
    </citation>
    <scope>NUCLEOTIDE SEQUENCE</scope>
    <source>
        <strain evidence="3">IBT 35673</strain>
    </source>
</reference>
<dbReference type="EMBL" id="JAPZBQ010000003">
    <property type="protein sequence ID" value="KAJ5339951.1"/>
    <property type="molecule type" value="Genomic_DNA"/>
</dbReference>
<keyword evidence="1" id="KW-0175">Coiled coil</keyword>
<dbReference type="Proteomes" id="UP001147695">
    <property type="component" value="Unassembled WGS sequence"/>
</dbReference>
<sequence length="377" mass="42394">MLNFNMLSWPTDSTAGAYVPSPSPDTLTNVEPLKLDDPEISTDDKKTKEGKETSCEEIAALKLTLEYKMREADCLRKDLFMAGKQSRSLQRDILMAEEQARRAKEMTEEAIHETDVAMKANRELTAKLVDLQAGFQALTDEEISREFTTLRHDMVQWSFTHFQNPTTPDGHAPLKLSQGGATLKLDEVRLELSKAIHKGFLKPHIVGEGLAGSEHLLDIDLEAQVNCSSHVAHHWRGAMSVAASSLNRGKMEGMVVDLVNHIEEMFGHHSHTLSKRRMNQLHSLIWRCIQLKQKLEVQYDTYVFWSTSRMMPFDEPSMLGSSETKKGNSKVIGSLWPGLVKISPTGHTSIVEKELVETSYDECVAWESESVEDASQL</sequence>
<name>A0A9W9UIM2_PENBR</name>
<accession>A0A9W9UIM2</accession>
<comment type="caution">
    <text evidence="3">The sequence shown here is derived from an EMBL/GenBank/DDBJ whole genome shotgun (WGS) entry which is preliminary data.</text>
</comment>
<evidence type="ECO:0000313" key="3">
    <source>
        <dbReference type="EMBL" id="KAJ5339951.1"/>
    </source>
</evidence>
<organism evidence="3 4">
    <name type="scientific">Penicillium brevicompactum</name>
    <dbReference type="NCBI Taxonomy" id="5074"/>
    <lineage>
        <taxon>Eukaryota</taxon>
        <taxon>Fungi</taxon>
        <taxon>Dikarya</taxon>
        <taxon>Ascomycota</taxon>
        <taxon>Pezizomycotina</taxon>
        <taxon>Eurotiomycetes</taxon>
        <taxon>Eurotiomycetidae</taxon>
        <taxon>Eurotiales</taxon>
        <taxon>Aspergillaceae</taxon>
        <taxon>Penicillium</taxon>
    </lineage>
</organism>
<reference evidence="3" key="1">
    <citation type="submission" date="2022-12" db="EMBL/GenBank/DDBJ databases">
        <authorList>
            <person name="Petersen C."/>
        </authorList>
    </citation>
    <scope>NUCLEOTIDE SEQUENCE</scope>
    <source>
        <strain evidence="3">IBT 35673</strain>
    </source>
</reference>
<gene>
    <name evidence="3" type="ORF">N7452_006679</name>
</gene>
<feature type="compositionally biased region" description="Basic and acidic residues" evidence="2">
    <location>
        <begin position="33"/>
        <end position="51"/>
    </location>
</feature>
<dbReference type="AlphaFoldDB" id="A0A9W9UIM2"/>
<feature type="coiled-coil region" evidence="1">
    <location>
        <begin position="86"/>
        <end position="141"/>
    </location>
</feature>
<protein>
    <submittedName>
        <fullName evidence="3">Uncharacterized protein</fullName>
    </submittedName>
</protein>
<feature type="region of interest" description="Disordered" evidence="2">
    <location>
        <begin position="13"/>
        <end position="51"/>
    </location>
</feature>
<evidence type="ECO:0000313" key="4">
    <source>
        <dbReference type="Proteomes" id="UP001147695"/>
    </source>
</evidence>